<evidence type="ECO:0000313" key="2">
    <source>
        <dbReference type="EMBL" id="KAK9710542.1"/>
    </source>
</evidence>
<evidence type="ECO:0000313" key="3">
    <source>
        <dbReference type="Proteomes" id="UP001458880"/>
    </source>
</evidence>
<sequence length="121" mass="13395">MGESREKNTSRGRNRSSQGVERIDVDDSSVPRGRNRSSQGVERIDVDDSSVHPFRSYQRQRTFSFLISYCTNSPICSYAVIISQGSLPNRISTSPLSTNVEELPPAIDGNPITYLNDGDAI</sequence>
<gene>
    <name evidence="2" type="ORF">QE152_g25943</name>
</gene>
<dbReference type="EMBL" id="JASPKY010000291">
    <property type="protein sequence ID" value="KAK9710542.1"/>
    <property type="molecule type" value="Genomic_DNA"/>
</dbReference>
<feature type="region of interest" description="Disordered" evidence="1">
    <location>
        <begin position="1"/>
        <end position="53"/>
    </location>
</feature>
<reference evidence="2 3" key="1">
    <citation type="journal article" date="2024" name="BMC Genomics">
        <title>De novo assembly and annotation of Popillia japonica's genome with initial clues to its potential as an invasive pest.</title>
        <authorList>
            <person name="Cucini C."/>
            <person name="Boschi S."/>
            <person name="Funari R."/>
            <person name="Cardaioli E."/>
            <person name="Iannotti N."/>
            <person name="Marturano G."/>
            <person name="Paoli F."/>
            <person name="Bruttini M."/>
            <person name="Carapelli A."/>
            <person name="Frati F."/>
            <person name="Nardi F."/>
        </authorList>
    </citation>
    <scope>NUCLEOTIDE SEQUENCE [LARGE SCALE GENOMIC DNA]</scope>
    <source>
        <strain evidence="2">DMR45628</strain>
    </source>
</reference>
<protein>
    <submittedName>
        <fullName evidence="2">Uncharacterized protein</fullName>
    </submittedName>
</protein>
<dbReference type="AlphaFoldDB" id="A0AAW1K095"/>
<organism evidence="2 3">
    <name type="scientific">Popillia japonica</name>
    <name type="common">Japanese beetle</name>
    <dbReference type="NCBI Taxonomy" id="7064"/>
    <lineage>
        <taxon>Eukaryota</taxon>
        <taxon>Metazoa</taxon>
        <taxon>Ecdysozoa</taxon>
        <taxon>Arthropoda</taxon>
        <taxon>Hexapoda</taxon>
        <taxon>Insecta</taxon>
        <taxon>Pterygota</taxon>
        <taxon>Neoptera</taxon>
        <taxon>Endopterygota</taxon>
        <taxon>Coleoptera</taxon>
        <taxon>Polyphaga</taxon>
        <taxon>Scarabaeiformia</taxon>
        <taxon>Scarabaeidae</taxon>
        <taxon>Rutelinae</taxon>
        <taxon>Popillia</taxon>
    </lineage>
</organism>
<dbReference type="Proteomes" id="UP001458880">
    <property type="component" value="Unassembled WGS sequence"/>
</dbReference>
<proteinExistence type="predicted"/>
<name>A0AAW1K095_POPJA</name>
<keyword evidence="3" id="KW-1185">Reference proteome</keyword>
<evidence type="ECO:0000256" key="1">
    <source>
        <dbReference type="SAM" id="MobiDB-lite"/>
    </source>
</evidence>
<comment type="caution">
    <text evidence="2">The sequence shown here is derived from an EMBL/GenBank/DDBJ whole genome shotgun (WGS) entry which is preliminary data.</text>
</comment>
<accession>A0AAW1K095</accession>